<dbReference type="AlphaFoldDB" id="A0A1I7YGS0"/>
<feature type="transmembrane region" description="Helical" evidence="1">
    <location>
        <begin position="86"/>
        <end position="108"/>
    </location>
</feature>
<dbReference type="WBParaSite" id="L893_g16253.t1">
    <property type="protein sequence ID" value="L893_g16253.t1"/>
    <property type="gene ID" value="L893_g16253"/>
</dbReference>
<sequence>MHEKYLDDELYFFGESYRGCWGLCHIVIASYLVLFVEFIKIVLFAIVLGDSDSPTLFYVIILVIAALLACVGLLKDNYIFLWPYLILKLLEAASSFVTAVTIFVFMMAGNESRNFLALTVKSRYESLRYDEAVGVALLFFFFFVLLSALNAVFVQTVFRCQRYIKRKWMAKYLFHRRNHYVSYFGK</sequence>
<evidence type="ECO:0000256" key="1">
    <source>
        <dbReference type="SAM" id="Phobius"/>
    </source>
</evidence>
<reference evidence="3" key="1">
    <citation type="submission" date="2016-11" db="UniProtKB">
        <authorList>
            <consortium name="WormBaseParasite"/>
        </authorList>
    </citation>
    <scope>IDENTIFICATION</scope>
</reference>
<keyword evidence="2" id="KW-1185">Reference proteome</keyword>
<evidence type="ECO:0000313" key="2">
    <source>
        <dbReference type="Proteomes" id="UP000095287"/>
    </source>
</evidence>
<organism evidence="2 3">
    <name type="scientific">Steinernema glaseri</name>
    <dbReference type="NCBI Taxonomy" id="37863"/>
    <lineage>
        <taxon>Eukaryota</taxon>
        <taxon>Metazoa</taxon>
        <taxon>Ecdysozoa</taxon>
        <taxon>Nematoda</taxon>
        <taxon>Chromadorea</taxon>
        <taxon>Rhabditida</taxon>
        <taxon>Tylenchina</taxon>
        <taxon>Panagrolaimomorpha</taxon>
        <taxon>Strongyloidoidea</taxon>
        <taxon>Steinernematidae</taxon>
        <taxon>Steinernema</taxon>
    </lineage>
</organism>
<keyword evidence="1" id="KW-0812">Transmembrane</keyword>
<keyword evidence="1" id="KW-1133">Transmembrane helix</keyword>
<name>A0A1I7YGS0_9BILA</name>
<dbReference type="Proteomes" id="UP000095287">
    <property type="component" value="Unplaced"/>
</dbReference>
<evidence type="ECO:0000313" key="3">
    <source>
        <dbReference type="WBParaSite" id="L893_g16253.t1"/>
    </source>
</evidence>
<feature type="transmembrane region" description="Helical" evidence="1">
    <location>
        <begin position="132"/>
        <end position="158"/>
    </location>
</feature>
<feature type="transmembrane region" description="Helical" evidence="1">
    <location>
        <begin position="55"/>
        <end position="74"/>
    </location>
</feature>
<proteinExistence type="predicted"/>
<feature type="transmembrane region" description="Helical" evidence="1">
    <location>
        <begin position="21"/>
        <end position="49"/>
    </location>
</feature>
<accession>A0A1I7YGS0</accession>
<protein>
    <submittedName>
        <fullName evidence="3">MARVEL domain-containing protein</fullName>
    </submittedName>
</protein>
<keyword evidence="1" id="KW-0472">Membrane</keyword>